<reference evidence="2" key="1">
    <citation type="submission" date="2017-05" db="EMBL/GenBank/DDBJ databases">
        <authorList>
            <person name="Ray J."/>
            <person name="Price M."/>
            <person name="Deutschbauer A."/>
        </authorList>
    </citation>
    <scope>NUCLEOTIDE SEQUENCE [LARGE SCALE GENOMIC DNA]</scope>
    <source>
        <strain evidence="2">DSM 19842</strain>
    </source>
</reference>
<dbReference type="KEGG" id="pact:CA264_04310"/>
<dbReference type="STRING" id="709015.GCA_000472485_00856"/>
<evidence type="ECO:0008006" key="3">
    <source>
        <dbReference type="Google" id="ProtNLM"/>
    </source>
</evidence>
<sequence length="270" mass="31577">MYSYLHKIRIIYLEQLGNYVAIATAVQQAEELLARGEFNKHWYSERYNSYILVYALLQCRRYEEGLKLAEERLELLQRDSYNWFAYMENYFLLALHSRKYSMAAKLLQDVMSNGYFSKIAPVSIERWELYRRFYTLVAGQAAKEAGLDAPFVSDLAILSRDKSGFNLAILILDVLSVLPQADLEQQAERVRKYRVKYLKGEKAERPRLFLRLLQVALQEQEARAARERGEKLLGQLEAAPLPGDAFTEVEIVPYEHLWEHLLSVLQKQEK</sequence>
<evidence type="ECO:0000313" key="1">
    <source>
        <dbReference type="EMBL" id="ARS34725.1"/>
    </source>
</evidence>
<evidence type="ECO:0000313" key="2">
    <source>
        <dbReference type="Proteomes" id="UP000266292"/>
    </source>
</evidence>
<protein>
    <recommendedName>
        <fullName evidence="3">Tetratricopeptide repeat protein</fullName>
    </recommendedName>
</protein>
<keyword evidence="2" id="KW-1185">Reference proteome</keyword>
<dbReference type="Proteomes" id="UP000266292">
    <property type="component" value="Chromosome"/>
</dbReference>
<name>A0A1X9YPC5_9BACT</name>
<dbReference type="OrthoDB" id="1490648at2"/>
<dbReference type="AlphaFoldDB" id="A0A1X9YPC5"/>
<gene>
    <name evidence="1" type="ORF">CA264_04310</name>
</gene>
<dbReference type="EMBL" id="CP021235">
    <property type="protein sequence ID" value="ARS34725.1"/>
    <property type="molecule type" value="Genomic_DNA"/>
</dbReference>
<proteinExistence type="predicted"/>
<organism evidence="1 2">
    <name type="scientific">Pontibacter actiniarum</name>
    <dbReference type="NCBI Taxonomy" id="323450"/>
    <lineage>
        <taxon>Bacteria</taxon>
        <taxon>Pseudomonadati</taxon>
        <taxon>Bacteroidota</taxon>
        <taxon>Cytophagia</taxon>
        <taxon>Cytophagales</taxon>
        <taxon>Hymenobacteraceae</taxon>
        <taxon>Pontibacter</taxon>
    </lineage>
</organism>
<accession>A0A1X9YPC5</accession>